<feature type="region of interest" description="Disordered" evidence="1">
    <location>
        <begin position="1"/>
        <end position="31"/>
    </location>
</feature>
<gene>
    <name evidence="2" type="ORF">TrRE_jg782</name>
</gene>
<evidence type="ECO:0000313" key="2">
    <source>
        <dbReference type="EMBL" id="GMH76903.1"/>
    </source>
</evidence>
<dbReference type="Proteomes" id="UP001165082">
    <property type="component" value="Unassembled WGS sequence"/>
</dbReference>
<accession>A0A9W7EHG3</accession>
<feature type="non-terminal residue" evidence="2">
    <location>
        <position position="96"/>
    </location>
</feature>
<keyword evidence="3" id="KW-1185">Reference proteome</keyword>
<reference evidence="2" key="1">
    <citation type="submission" date="2022-07" db="EMBL/GenBank/DDBJ databases">
        <title>Genome analysis of Parmales, a sister group of diatoms, reveals the evolutionary specialization of diatoms from phago-mixotrophs to photoautotrophs.</title>
        <authorList>
            <person name="Ban H."/>
            <person name="Sato S."/>
            <person name="Yoshikawa S."/>
            <person name="Kazumasa Y."/>
            <person name="Nakamura Y."/>
            <person name="Ichinomiya M."/>
            <person name="Saitoh K."/>
            <person name="Sato N."/>
            <person name="Blanc-Mathieu R."/>
            <person name="Endo H."/>
            <person name="Kuwata A."/>
            <person name="Ogata H."/>
        </authorList>
    </citation>
    <scope>NUCLEOTIDE SEQUENCE</scope>
</reference>
<evidence type="ECO:0000313" key="3">
    <source>
        <dbReference type="Proteomes" id="UP001165082"/>
    </source>
</evidence>
<feature type="non-terminal residue" evidence="2">
    <location>
        <position position="1"/>
    </location>
</feature>
<protein>
    <submittedName>
        <fullName evidence="2">Uncharacterized protein</fullName>
    </submittedName>
</protein>
<proteinExistence type="predicted"/>
<comment type="caution">
    <text evidence="2">The sequence shown here is derived from an EMBL/GenBank/DDBJ whole genome shotgun (WGS) entry which is preliminary data.</text>
</comment>
<name>A0A9W7EHG3_9STRA</name>
<dbReference type="AlphaFoldDB" id="A0A9W7EHG3"/>
<sequence length="96" mass="10834">RERDEAREERDKIKDELSRLEDETGKERDRMKNEITQLNASLASARGVPSPLTSMAARSAQLRRQELLGSPLKRHINEVMSSSALKDNNGRAGFRG</sequence>
<evidence type="ECO:0000256" key="1">
    <source>
        <dbReference type="SAM" id="MobiDB-lite"/>
    </source>
</evidence>
<dbReference type="EMBL" id="BRXZ01001702">
    <property type="protein sequence ID" value="GMH76903.1"/>
    <property type="molecule type" value="Genomic_DNA"/>
</dbReference>
<organism evidence="2 3">
    <name type="scientific">Triparma retinervis</name>
    <dbReference type="NCBI Taxonomy" id="2557542"/>
    <lineage>
        <taxon>Eukaryota</taxon>
        <taxon>Sar</taxon>
        <taxon>Stramenopiles</taxon>
        <taxon>Ochrophyta</taxon>
        <taxon>Bolidophyceae</taxon>
        <taxon>Parmales</taxon>
        <taxon>Triparmaceae</taxon>
        <taxon>Triparma</taxon>
    </lineage>
</organism>